<dbReference type="InParanoid" id="A0A316WA29"/>
<dbReference type="EMBL" id="KZ819351">
    <property type="protein sequence ID" value="PWN46364.1"/>
    <property type="molecule type" value="Genomic_DNA"/>
</dbReference>
<dbReference type="RefSeq" id="XP_025373524.1">
    <property type="nucleotide sequence ID" value="XM_025516761.1"/>
</dbReference>
<dbReference type="Proteomes" id="UP000245783">
    <property type="component" value="Unassembled WGS sequence"/>
</dbReference>
<feature type="region of interest" description="Disordered" evidence="2">
    <location>
        <begin position="743"/>
        <end position="764"/>
    </location>
</feature>
<protein>
    <recommendedName>
        <fullName evidence="5">Hyaluronan-mediated motility receptor C-terminal domain-containing protein</fullName>
    </recommendedName>
</protein>
<organism evidence="3 4">
    <name type="scientific">Ceraceosorus guamensis</name>
    <dbReference type="NCBI Taxonomy" id="1522189"/>
    <lineage>
        <taxon>Eukaryota</taxon>
        <taxon>Fungi</taxon>
        <taxon>Dikarya</taxon>
        <taxon>Basidiomycota</taxon>
        <taxon>Ustilaginomycotina</taxon>
        <taxon>Exobasidiomycetes</taxon>
        <taxon>Ceraceosorales</taxon>
        <taxon>Ceraceosoraceae</taxon>
        <taxon>Ceraceosorus</taxon>
    </lineage>
</organism>
<dbReference type="GeneID" id="37038631"/>
<sequence>MFGASRRVNATPVLAGADKENDVPVASRQASGSLGAAGVKAKEEARARKVEARLVEAERELIELKRSKEEVDVELRLAGQKRLKLESALEKARSSSTSGTNLAALRAQFKELESLHATSKSEWSGAVAKNKTERDEARSAARRLGQEVESLRVKVEDAQTENAEWRAELDRRSAALSEAEQRAEDAEAKLQEQLEQHGDASQQMHSLQEQITSLEEEVQSLDEQVDLFRGREQALMKASASIGQELQAAKLDRADVMRMMKISTAQGKAAQAQMEQMEQEKGMSEDALSAVKEQEQSLRSQLAEAQEHIQKLQSRPFCEIHISAESSTPPQCQHAPSDNVQELQLDREAYEAAIADVKQREQLIRIELDGMQDMVTRMQHELADFHERQPDLLREASLAHQAIVQSQELKKRVSTQEAQLSALNASLAKAREEAVEGSSRAQAWQVHNEALQKEACSLKEQNKCLVSRLNNAKAKEDRWSDDCNELQEALANAERYQSAYETLSKEHKVLLSRASHAESEASLLSTLNADLASHENPMQKVHYMDRLRRERDEAKYEVVGLEEEVRTLRQQMQEIKRKLHCFEAIEVPLAQRQRTTLTRVKRYAHHRSSSAIKSLEKIRLNKTAPLPLEALEAAQRQMSSHREAEEPQEEEEHQDEEEEDEQQEPATLNQTHRSERERRDSKRRRSVKGPTTSTPFVQSKPAVRVQRAAGRTSLVAARCEPMQARRSLLASLPAIPLADERSVDVPSVAQEGQQPARRGREEANVWCDEPVPAPTAAALPRSHSLGQLGPASPAAKSALLRLRKEAKEKEEEGDLTLEELGGGRGRASRIRIHRR</sequence>
<evidence type="ECO:0000313" key="3">
    <source>
        <dbReference type="EMBL" id="PWN46364.1"/>
    </source>
</evidence>
<name>A0A316WA29_9BASI</name>
<feature type="coiled-coil region" evidence="1">
    <location>
        <begin position="102"/>
        <end position="231"/>
    </location>
</feature>
<feature type="coiled-coil region" evidence="1">
    <location>
        <begin position="544"/>
        <end position="585"/>
    </location>
</feature>
<reference evidence="3 4" key="1">
    <citation type="journal article" date="2018" name="Mol. Biol. Evol.">
        <title>Broad Genomic Sampling Reveals a Smut Pathogenic Ancestry of the Fungal Clade Ustilaginomycotina.</title>
        <authorList>
            <person name="Kijpornyongpan T."/>
            <person name="Mondo S.J."/>
            <person name="Barry K."/>
            <person name="Sandor L."/>
            <person name="Lee J."/>
            <person name="Lipzen A."/>
            <person name="Pangilinan J."/>
            <person name="LaButti K."/>
            <person name="Hainaut M."/>
            <person name="Henrissat B."/>
            <person name="Grigoriev I.V."/>
            <person name="Spatafora J.W."/>
            <person name="Aime M.C."/>
        </authorList>
    </citation>
    <scope>NUCLEOTIDE SEQUENCE [LARGE SCALE GENOMIC DNA]</scope>
    <source>
        <strain evidence="3 4">MCA 4658</strain>
    </source>
</reference>
<feature type="region of interest" description="Disordered" evidence="2">
    <location>
        <begin position="1"/>
        <end position="42"/>
    </location>
</feature>
<keyword evidence="1" id="KW-0175">Coiled coil</keyword>
<accession>A0A316WA29</accession>
<feature type="coiled-coil region" evidence="1">
    <location>
        <begin position="469"/>
        <end position="506"/>
    </location>
</feature>
<dbReference type="AlphaFoldDB" id="A0A316WA29"/>
<feature type="region of interest" description="Disordered" evidence="2">
    <location>
        <begin position="805"/>
        <end position="835"/>
    </location>
</feature>
<feature type="compositionally biased region" description="Acidic residues" evidence="2">
    <location>
        <begin position="646"/>
        <end position="663"/>
    </location>
</feature>
<gene>
    <name evidence="3" type="ORF">IE81DRAFT_363345</name>
</gene>
<keyword evidence="4" id="KW-1185">Reference proteome</keyword>
<feature type="region of interest" description="Disordered" evidence="2">
    <location>
        <begin position="634"/>
        <end position="705"/>
    </location>
</feature>
<dbReference type="OrthoDB" id="419631at2759"/>
<evidence type="ECO:0000256" key="2">
    <source>
        <dbReference type="SAM" id="MobiDB-lite"/>
    </source>
</evidence>
<evidence type="ECO:0008006" key="5">
    <source>
        <dbReference type="Google" id="ProtNLM"/>
    </source>
</evidence>
<evidence type="ECO:0000256" key="1">
    <source>
        <dbReference type="SAM" id="Coils"/>
    </source>
</evidence>
<dbReference type="STRING" id="1522189.A0A316WA29"/>
<feature type="compositionally biased region" description="Basic residues" evidence="2">
    <location>
        <begin position="826"/>
        <end position="835"/>
    </location>
</feature>
<proteinExistence type="predicted"/>
<evidence type="ECO:0000313" key="4">
    <source>
        <dbReference type="Proteomes" id="UP000245783"/>
    </source>
</evidence>
<feature type="coiled-coil region" evidence="1">
    <location>
        <begin position="260"/>
        <end position="315"/>
    </location>
</feature>
<feature type="coiled-coil region" evidence="1">
    <location>
        <begin position="406"/>
        <end position="433"/>
    </location>
</feature>